<evidence type="ECO:0000313" key="3">
    <source>
        <dbReference type="Proteomes" id="UP000182258"/>
    </source>
</evidence>
<dbReference type="AlphaFoldDB" id="A0A1I1PLZ6"/>
<dbReference type="PANTHER" id="PTHR35563">
    <property type="entry name" value="BARREL METAL-DEPENDENT HYDROLASE, PUTATIVE (AFU_ORTHOLOGUE AFUA_1G16240)-RELATED"/>
    <property type="match status" value="1"/>
</dbReference>
<dbReference type="InterPro" id="IPR006680">
    <property type="entry name" value="Amidohydro-rel"/>
</dbReference>
<feature type="domain" description="Amidohydrolase-related" evidence="1">
    <location>
        <begin position="28"/>
        <end position="281"/>
    </location>
</feature>
<dbReference type="STRING" id="728005.SAMN04488059_12148"/>
<protein>
    <submittedName>
        <fullName evidence="2">Predicted metal-dependent hydrolase, TIM-barrel fold</fullName>
    </submittedName>
</protein>
<dbReference type="Gene3D" id="3.20.20.140">
    <property type="entry name" value="Metal-dependent hydrolases"/>
    <property type="match status" value="1"/>
</dbReference>
<dbReference type="InterPro" id="IPR052358">
    <property type="entry name" value="Aro_Compnd_Degr_Hydrolases"/>
</dbReference>
<reference evidence="2 3" key="1">
    <citation type="submission" date="2016-10" db="EMBL/GenBank/DDBJ databases">
        <authorList>
            <person name="de Groot N.N."/>
        </authorList>
    </citation>
    <scope>NUCLEOTIDE SEQUENCE [LARGE SCALE GENOMIC DNA]</scope>
    <source>
        <strain evidence="2 3">CGMCC 1.10210</strain>
    </source>
</reference>
<organism evidence="2 3">
    <name type="scientific">Devosia psychrophila</name>
    <dbReference type="NCBI Taxonomy" id="728005"/>
    <lineage>
        <taxon>Bacteria</taxon>
        <taxon>Pseudomonadati</taxon>
        <taxon>Pseudomonadota</taxon>
        <taxon>Alphaproteobacteria</taxon>
        <taxon>Hyphomicrobiales</taxon>
        <taxon>Devosiaceae</taxon>
        <taxon>Devosia</taxon>
    </lineage>
</organism>
<name>A0A1I1PLZ6_9HYPH</name>
<sequence length="284" mass="31063">MIESEAPLCLPPRPMSGLVVKLPNGTADSHFHVFNADAPLVTPRSYTPRIMTLDDWRTYADLAGIERGVLVQPSVYGLDNRVLLTALTGDADRLRGVVVIPPDTSTTELQRLDRLGVRAVRINLRNKAGIGLDALQDLAPRIRPLGWHVQFQVGPEAIAAVAELAQKHDINGVIDHLAFMPLDPVGPALDDMLRALDGGRIHVKISAPYRMRDTANSDGYRVAVAALAASHAHRLLWASDWPHTELFDSMVDDVSLLALSLEAVPASAHDLVFLRNAVPLYWSH</sequence>
<dbReference type="SUPFAM" id="SSF51556">
    <property type="entry name" value="Metallo-dependent hydrolases"/>
    <property type="match status" value="1"/>
</dbReference>
<evidence type="ECO:0000259" key="1">
    <source>
        <dbReference type="Pfam" id="PF04909"/>
    </source>
</evidence>
<keyword evidence="2" id="KW-0378">Hydrolase</keyword>
<dbReference type="Proteomes" id="UP000182258">
    <property type="component" value="Unassembled WGS sequence"/>
</dbReference>
<dbReference type="Pfam" id="PF04909">
    <property type="entry name" value="Amidohydro_2"/>
    <property type="match status" value="1"/>
</dbReference>
<evidence type="ECO:0000313" key="2">
    <source>
        <dbReference type="EMBL" id="SFD10742.1"/>
    </source>
</evidence>
<dbReference type="InterPro" id="IPR032466">
    <property type="entry name" value="Metal_Hydrolase"/>
</dbReference>
<accession>A0A1I1PLZ6</accession>
<dbReference type="EMBL" id="FOMB01000021">
    <property type="protein sequence ID" value="SFD10742.1"/>
    <property type="molecule type" value="Genomic_DNA"/>
</dbReference>
<gene>
    <name evidence="2" type="ORF">SAMN04488059_12148</name>
</gene>
<proteinExistence type="predicted"/>
<dbReference type="PANTHER" id="PTHR35563:SF2">
    <property type="entry name" value="BARREL METAL-DEPENDENT HYDROLASE, PUTATIVE (AFU_ORTHOLOGUE AFUA_1G16240)-RELATED"/>
    <property type="match status" value="1"/>
</dbReference>
<dbReference type="GO" id="GO:0016787">
    <property type="term" value="F:hydrolase activity"/>
    <property type="evidence" value="ECO:0007669"/>
    <property type="project" value="UniProtKB-KW"/>
</dbReference>